<feature type="signal peptide" evidence="1">
    <location>
        <begin position="1"/>
        <end position="25"/>
    </location>
</feature>
<dbReference type="EMBL" id="JABJRC010000011">
    <property type="protein sequence ID" value="NOL45224.1"/>
    <property type="molecule type" value="Genomic_DNA"/>
</dbReference>
<keyword evidence="5" id="KW-1185">Reference proteome</keyword>
<comment type="caution">
    <text evidence="4">The sequence shown here is derived from an EMBL/GenBank/DDBJ whole genome shotgun (WGS) entry which is preliminary data.</text>
</comment>
<proteinExistence type="predicted"/>
<dbReference type="SUPFAM" id="SSF50952">
    <property type="entry name" value="Soluble quinoprotein glucose dehydrogenase"/>
    <property type="match status" value="1"/>
</dbReference>
<evidence type="ECO:0000256" key="1">
    <source>
        <dbReference type="SAM" id="SignalP"/>
    </source>
</evidence>
<evidence type="ECO:0000259" key="2">
    <source>
        <dbReference type="Pfam" id="PF07995"/>
    </source>
</evidence>
<name>A0A7Y4L6E8_9ACTN</name>
<protein>
    <submittedName>
        <fullName evidence="3">Glucose/arabinose dehydrogenase</fullName>
    </submittedName>
    <submittedName>
        <fullName evidence="4">PQQ-dependent sugar dehydrogenase</fullName>
    </submittedName>
</protein>
<reference evidence="3 6" key="2">
    <citation type="submission" date="2020-08" db="EMBL/GenBank/DDBJ databases">
        <title>Sequencing the genomes of 1000 actinobacteria strains.</title>
        <authorList>
            <person name="Klenk H.-P."/>
        </authorList>
    </citation>
    <scope>NUCLEOTIDE SEQUENCE [LARGE SCALE GENOMIC DNA]</scope>
    <source>
        <strain evidence="3 6">DSM 15626</strain>
    </source>
</reference>
<sequence length="340" mass="35517">MRKQLSALASVTALLLVTAAPSAVAAVPPTPRITGTVASGFQSPWGLAVLPDGSALLSERDTALIKHVTAAGVVRQIGRVPNVRHGGEGGLLGIAIAPTFGTDRLLYAYHTASGDNRVVRMTYDGTTLGAPQTVVTGIPRANIHNGGRLAFGPDGFLYISTGDAANTANAQNPNSLGGKILRVTPTGNPAPGNPSGTRVYSLGHRNVQGLAWDEGNRLWASELGQNTTDELNQIRAGGNYGWPTCEGSCTDSRFINPQATWTTAQASPSGLAFARNTMWMAALRGQRLWAIPVNGGVRDGNTVASFTNQQGRLRTVANAADGSLWVVSETNNSILRVTLG</sequence>
<dbReference type="InterPro" id="IPR012938">
    <property type="entry name" value="Glc/Sorbosone_DH"/>
</dbReference>
<evidence type="ECO:0000313" key="5">
    <source>
        <dbReference type="Proteomes" id="UP000534306"/>
    </source>
</evidence>
<reference evidence="4 5" key="1">
    <citation type="submission" date="2020-05" db="EMBL/GenBank/DDBJ databases">
        <title>Genome sequence of Kribbella sandramycini ATCC 39419.</title>
        <authorList>
            <person name="Maclea K.S."/>
            <person name="Fair J.L."/>
        </authorList>
    </citation>
    <scope>NUCLEOTIDE SEQUENCE [LARGE SCALE GENOMIC DNA]</scope>
    <source>
        <strain evidence="4 5">ATCC 39419</strain>
    </source>
</reference>
<feature type="chain" id="PRO_5036217822" evidence="1">
    <location>
        <begin position="26"/>
        <end position="340"/>
    </location>
</feature>
<evidence type="ECO:0000313" key="3">
    <source>
        <dbReference type="EMBL" id="MBB6570362.1"/>
    </source>
</evidence>
<dbReference type="InterPro" id="IPR011041">
    <property type="entry name" value="Quinoprot_gluc/sorb_DH_b-prop"/>
</dbReference>
<evidence type="ECO:0000313" key="4">
    <source>
        <dbReference type="EMBL" id="NOL45224.1"/>
    </source>
</evidence>
<dbReference type="AlphaFoldDB" id="A0A7Y4L6E8"/>
<dbReference type="Gene3D" id="2.120.10.30">
    <property type="entry name" value="TolB, C-terminal domain"/>
    <property type="match status" value="1"/>
</dbReference>
<dbReference type="RefSeq" id="WP_171678480.1">
    <property type="nucleotide sequence ID" value="NZ_BAAAGT010000017.1"/>
</dbReference>
<feature type="domain" description="Glucose/Sorbosone dehydrogenase" evidence="2">
    <location>
        <begin position="41"/>
        <end position="333"/>
    </location>
</feature>
<dbReference type="Proteomes" id="UP000534306">
    <property type="component" value="Unassembled WGS sequence"/>
</dbReference>
<dbReference type="InterPro" id="IPR011042">
    <property type="entry name" value="6-blade_b-propeller_TolB-like"/>
</dbReference>
<keyword evidence="1" id="KW-0732">Signal</keyword>
<accession>A0A7Y4L6E8</accession>
<dbReference type="EMBL" id="JACHKF010000001">
    <property type="protein sequence ID" value="MBB6570362.1"/>
    <property type="molecule type" value="Genomic_DNA"/>
</dbReference>
<evidence type="ECO:0000313" key="6">
    <source>
        <dbReference type="Proteomes" id="UP000553957"/>
    </source>
</evidence>
<dbReference type="PANTHER" id="PTHR19328:SF13">
    <property type="entry name" value="HIPL1 PROTEIN"/>
    <property type="match status" value="1"/>
</dbReference>
<gene>
    <name evidence="3" type="ORF">HNR71_005999</name>
    <name evidence="4" type="ORF">HPO96_33750</name>
</gene>
<dbReference type="Pfam" id="PF07995">
    <property type="entry name" value="GSDH"/>
    <property type="match status" value="1"/>
</dbReference>
<dbReference type="Proteomes" id="UP000553957">
    <property type="component" value="Unassembled WGS sequence"/>
</dbReference>
<organism evidence="4 5">
    <name type="scientific">Kribbella sandramycini</name>
    <dbReference type="NCBI Taxonomy" id="60450"/>
    <lineage>
        <taxon>Bacteria</taxon>
        <taxon>Bacillati</taxon>
        <taxon>Actinomycetota</taxon>
        <taxon>Actinomycetes</taxon>
        <taxon>Propionibacteriales</taxon>
        <taxon>Kribbellaceae</taxon>
        <taxon>Kribbella</taxon>
    </lineage>
</organism>
<dbReference type="PANTHER" id="PTHR19328">
    <property type="entry name" value="HEDGEHOG-INTERACTING PROTEIN"/>
    <property type="match status" value="1"/>
</dbReference>